<sequence>RVKSELHRCEDIGLLTINILAAKAFLCFYEIGHGRYPVAYLTAGGCTRLALTLGLHDTKRAVQLTLRPNGWTEIEERRRIWWAAVVIDSKCVSIGFRLRPMSIPKLPTRAFVPADDDRFDLGQPAVSPVLVMSINSVIQVTSYAQTCQVVNLLGPVVDHINPSESNDPGIEYTYSEAMQLHRAATSLLTMVNDNYNMGDLRTKIRSSVPKALLYTALINLFFYHCAIEGDSIDLGGEESGIRAEFQQLALDNLGPLALDILNFGQDLTTMFTEHGMSWLSPLVIDCIFQASVYYAWRVREASEADSLEKLQALRSCLEILKQRWKNAGEYLRMSEETEYEWK</sequence>
<evidence type="ECO:0000313" key="8">
    <source>
        <dbReference type="Proteomes" id="UP000809789"/>
    </source>
</evidence>
<dbReference type="OrthoDB" id="3862662at2759"/>
<keyword evidence="8" id="KW-1185">Reference proteome</keyword>
<dbReference type="GO" id="GO:0008270">
    <property type="term" value="F:zinc ion binding"/>
    <property type="evidence" value="ECO:0007669"/>
    <property type="project" value="InterPro"/>
</dbReference>
<organism evidence="7 8">
    <name type="scientific">Elsinoe batatas</name>
    <dbReference type="NCBI Taxonomy" id="2601811"/>
    <lineage>
        <taxon>Eukaryota</taxon>
        <taxon>Fungi</taxon>
        <taxon>Dikarya</taxon>
        <taxon>Ascomycota</taxon>
        <taxon>Pezizomycotina</taxon>
        <taxon>Dothideomycetes</taxon>
        <taxon>Dothideomycetidae</taxon>
        <taxon>Myriangiales</taxon>
        <taxon>Elsinoaceae</taxon>
        <taxon>Elsinoe</taxon>
    </lineage>
</organism>
<feature type="domain" description="Xylanolytic transcriptional activator regulatory" evidence="6">
    <location>
        <begin position="17"/>
        <end position="117"/>
    </location>
</feature>
<dbReference type="GO" id="GO:0003677">
    <property type="term" value="F:DNA binding"/>
    <property type="evidence" value="ECO:0007669"/>
    <property type="project" value="InterPro"/>
</dbReference>
<reference evidence="7" key="1">
    <citation type="submission" date="2021-07" db="EMBL/GenBank/DDBJ databases">
        <title>Elsinoe batatas strain:CRI-CJ2 Genome sequencing and assembly.</title>
        <authorList>
            <person name="Huang L."/>
        </authorList>
    </citation>
    <scope>NUCLEOTIDE SEQUENCE</scope>
    <source>
        <strain evidence="7">CRI-CJ2</strain>
    </source>
</reference>
<dbReference type="InterPro" id="IPR007219">
    <property type="entry name" value="XnlR_reg_dom"/>
</dbReference>
<comment type="subcellular location">
    <subcellularLocation>
        <location evidence="1">Nucleus</location>
    </subcellularLocation>
</comment>
<dbReference type="PANTHER" id="PTHR47338">
    <property type="entry name" value="ZN(II)2CYS6 TRANSCRIPTION FACTOR (EUROFUNG)-RELATED"/>
    <property type="match status" value="1"/>
</dbReference>
<dbReference type="Pfam" id="PF04082">
    <property type="entry name" value="Fungal_trans"/>
    <property type="match status" value="1"/>
</dbReference>
<keyword evidence="3" id="KW-0805">Transcription regulation</keyword>
<protein>
    <recommendedName>
        <fullName evidence="6">Xylanolytic transcriptional activator regulatory domain-containing protein</fullName>
    </recommendedName>
</protein>
<dbReference type="PANTHER" id="PTHR47338:SF20">
    <property type="entry name" value="ZN(II)2CYS6 TRANSCRIPTION FACTOR (EUROFUNG)"/>
    <property type="match status" value="1"/>
</dbReference>
<dbReference type="AlphaFoldDB" id="A0A8K0L222"/>
<keyword evidence="4" id="KW-0804">Transcription</keyword>
<evidence type="ECO:0000256" key="5">
    <source>
        <dbReference type="ARBA" id="ARBA00023242"/>
    </source>
</evidence>
<keyword evidence="2" id="KW-0479">Metal-binding</keyword>
<dbReference type="GO" id="GO:0000981">
    <property type="term" value="F:DNA-binding transcription factor activity, RNA polymerase II-specific"/>
    <property type="evidence" value="ECO:0007669"/>
    <property type="project" value="InterPro"/>
</dbReference>
<dbReference type="Proteomes" id="UP000809789">
    <property type="component" value="Unassembled WGS sequence"/>
</dbReference>
<evidence type="ECO:0000256" key="2">
    <source>
        <dbReference type="ARBA" id="ARBA00022723"/>
    </source>
</evidence>
<dbReference type="GO" id="GO:0006351">
    <property type="term" value="P:DNA-templated transcription"/>
    <property type="evidence" value="ECO:0007669"/>
    <property type="project" value="InterPro"/>
</dbReference>
<evidence type="ECO:0000256" key="4">
    <source>
        <dbReference type="ARBA" id="ARBA00023163"/>
    </source>
</evidence>
<evidence type="ECO:0000313" key="7">
    <source>
        <dbReference type="EMBL" id="KAG8626994.1"/>
    </source>
</evidence>
<keyword evidence="5" id="KW-0539">Nucleus</keyword>
<name>A0A8K0L222_9PEZI</name>
<evidence type="ECO:0000256" key="3">
    <source>
        <dbReference type="ARBA" id="ARBA00023015"/>
    </source>
</evidence>
<dbReference type="InterPro" id="IPR050815">
    <property type="entry name" value="TF_fung"/>
</dbReference>
<evidence type="ECO:0000256" key="1">
    <source>
        <dbReference type="ARBA" id="ARBA00004123"/>
    </source>
</evidence>
<dbReference type="CDD" id="cd12148">
    <property type="entry name" value="fungal_TF_MHR"/>
    <property type="match status" value="1"/>
</dbReference>
<dbReference type="GO" id="GO:0005634">
    <property type="term" value="C:nucleus"/>
    <property type="evidence" value="ECO:0007669"/>
    <property type="project" value="UniProtKB-SubCell"/>
</dbReference>
<dbReference type="EMBL" id="JAESVG020000006">
    <property type="protein sequence ID" value="KAG8626994.1"/>
    <property type="molecule type" value="Genomic_DNA"/>
</dbReference>
<accession>A0A8K0L222</accession>
<gene>
    <name evidence="7" type="ORF">KVT40_005939</name>
</gene>
<proteinExistence type="predicted"/>
<evidence type="ECO:0000259" key="6">
    <source>
        <dbReference type="Pfam" id="PF04082"/>
    </source>
</evidence>
<comment type="caution">
    <text evidence="7">The sequence shown here is derived from an EMBL/GenBank/DDBJ whole genome shotgun (WGS) entry which is preliminary data.</text>
</comment>
<feature type="non-terminal residue" evidence="7">
    <location>
        <position position="1"/>
    </location>
</feature>